<keyword evidence="1" id="KW-1133">Transmembrane helix</keyword>
<feature type="transmembrane region" description="Helical" evidence="1">
    <location>
        <begin position="182"/>
        <end position="198"/>
    </location>
</feature>
<keyword evidence="1" id="KW-0812">Transmembrane</keyword>
<protein>
    <submittedName>
        <fullName evidence="2">Uncharacterized protein</fullName>
    </submittedName>
</protein>
<proteinExistence type="predicted"/>
<dbReference type="EMBL" id="FXUV01000085">
    <property type="protein sequence ID" value="SMQ13649.1"/>
    <property type="molecule type" value="Genomic_DNA"/>
</dbReference>
<keyword evidence="1" id="KW-0472">Membrane</keyword>
<gene>
    <name evidence="2" type="ORF">KEBURONENSIS_00720</name>
</gene>
<evidence type="ECO:0000256" key="1">
    <source>
        <dbReference type="SAM" id="Phobius"/>
    </source>
</evidence>
<sequence>MVLLPLFKPCLFNTTDLPALPLLIVKLPVSLNDMLLFNEYVKFLPDCLITKLSPAKNFTSSPGFTCSLLLKPFWLPLSSVPEVTFQLALLIASATVLAFTNLFGSVVPLIVPFAFFDNVVVLTDKSIVFVLAFVPVTFTVPSLEVKSTTSPALMLSTVTPLAFNCQPAVLIASSTLLIHETGPLPLFTVIFGLILPFAP</sequence>
<organism evidence="2">
    <name type="scientific">Kingella negevensis</name>
    <dbReference type="NCBI Taxonomy" id="1522312"/>
    <lineage>
        <taxon>Bacteria</taxon>
        <taxon>Pseudomonadati</taxon>
        <taxon>Pseudomonadota</taxon>
        <taxon>Betaproteobacteria</taxon>
        <taxon>Neisseriales</taxon>
        <taxon>Neisseriaceae</taxon>
        <taxon>Kingella</taxon>
    </lineage>
</organism>
<accession>A0A238HJ21</accession>
<name>A0A238HJ21_9NEIS</name>
<evidence type="ECO:0000313" key="2">
    <source>
        <dbReference type="EMBL" id="SMQ13649.1"/>
    </source>
</evidence>
<feature type="transmembrane region" description="Helical" evidence="1">
    <location>
        <begin position="87"/>
        <end position="115"/>
    </location>
</feature>
<dbReference type="AlphaFoldDB" id="A0A238HJ21"/>
<feature type="transmembrane region" description="Helical" evidence="1">
    <location>
        <begin position="127"/>
        <end position="145"/>
    </location>
</feature>
<reference evidence="2" key="1">
    <citation type="submission" date="2017-05" db="EMBL/GenBank/DDBJ databases">
        <authorList>
            <person name="Song R."/>
            <person name="Chenine A.L."/>
            <person name="Ruprecht R.M."/>
        </authorList>
    </citation>
    <scope>NUCLEOTIDE SEQUENCE</scope>
    <source>
        <strain evidence="2">Kingella_eburonensis</strain>
    </source>
</reference>